<dbReference type="GO" id="GO:0016491">
    <property type="term" value="F:oxidoreductase activity"/>
    <property type="evidence" value="ECO:0007669"/>
    <property type="project" value="UniProtKB-KW"/>
</dbReference>
<proteinExistence type="predicted"/>
<evidence type="ECO:0008006" key="3">
    <source>
        <dbReference type="Google" id="ProtNLM"/>
    </source>
</evidence>
<evidence type="ECO:0000256" key="1">
    <source>
        <dbReference type="ARBA" id="ARBA00023002"/>
    </source>
</evidence>
<accession>A0A381U5C7</accession>
<dbReference type="Gene3D" id="3.50.50.60">
    <property type="entry name" value="FAD/NAD(P)-binding domain"/>
    <property type="match status" value="1"/>
</dbReference>
<name>A0A381U5C7_9ZZZZ</name>
<dbReference type="EMBL" id="UINC01005692">
    <property type="protein sequence ID" value="SVA22951.1"/>
    <property type="molecule type" value="Genomic_DNA"/>
</dbReference>
<evidence type="ECO:0000313" key="2">
    <source>
        <dbReference type="EMBL" id="SVA22951.1"/>
    </source>
</evidence>
<reference evidence="2" key="1">
    <citation type="submission" date="2018-05" db="EMBL/GenBank/DDBJ databases">
        <authorList>
            <person name="Lanie J.A."/>
            <person name="Ng W.-L."/>
            <person name="Kazmierczak K.M."/>
            <person name="Andrzejewski T.M."/>
            <person name="Davidsen T.M."/>
            <person name="Wayne K.J."/>
            <person name="Tettelin H."/>
            <person name="Glass J.I."/>
            <person name="Rusch D."/>
            <person name="Podicherti R."/>
            <person name="Tsui H.-C.T."/>
            <person name="Winkler M.E."/>
        </authorList>
    </citation>
    <scope>NUCLEOTIDE SEQUENCE</scope>
</reference>
<dbReference type="AlphaFoldDB" id="A0A381U5C7"/>
<dbReference type="PANTHER" id="PTHR43747">
    <property type="entry name" value="FAD-BINDING PROTEIN"/>
    <property type="match status" value="1"/>
</dbReference>
<gene>
    <name evidence="2" type="ORF">METZ01_LOCUS75805</name>
</gene>
<dbReference type="InterPro" id="IPR050816">
    <property type="entry name" value="Flavin-dep_Halogenase_NPB"/>
</dbReference>
<sequence>MARLLALRGRDVLLLERDRHPRFSLGESSTPLAALTLERLSRRYQQPDLHSLAAHGRWCRDLSGLRCGLKRGFTFYRHQPDALAVTADARLLVAASPDDEVADCQWLRADVDAHLVARARAAGVDYRDRFEITSVEECRDGMRLHGREADQAIEIDAGFVVDASGSGEVLARALGVESTEAEFGFASRLLYAHFDGVPPFAEMLAEADCDLTPGPYPDDWAAVHHLLDEGWMYVLRFDDGLVSAGVLIDESQPGPAAGDADARWQVLMNRYPVLAATFASANPVAPGIRATGRLQRWRRRAAGARWAMLPQTFAFFDPLFSTGIAWNLLGVERLAGFLEEGWPSLDQLNQYAVLLQAEASQQRALLEAAYLARHDFSVFRDLSFLYFACVSFEEIRQRLLGDVGTPAAWRGFLGARDPFWTTLFLQAPGRVRIAMVGGETAAKDPFATWLARAIRPRNLVGLGESPAQLYGIDLDVLIARSGLLGMTRDEMRVLLPRLRGDN</sequence>
<dbReference type="SUPFAM" id="SSF51905">
    <property type="entry name" value="FAD/NAD(P)-binding domain"/>
    <property type="match status" value="1"/>
</dbReference>
<protein>
    <recommendedName>
        <fullName evidence="3">FAD-binding domain-containing protein</fullName>
    </recommendedName>
</protein>
<dbReference type="InterPro" id="IPR036188">
    <property type="entry name" value="FAD/NAD-bd_sf"/>
</dbReference>
<keyword evidence="1" id="KW-0560">Oxidoreductase</keyword>
<dbReference type="PANTHER" id="PTHR43747:SF5">
    <property type="entry name" value="FAD-BINDING DOMAIN-CONTAINING PROTEIN"/>
    <property type="match status" value="1"/>
</dbReference>
<organism evidence="2">
    <name type="scientific">marine metagenome</name>
    <dbReference type="NCBI Taxonomy" id="408172"/>
    <lineage>
        <taxon>unclassified sequences</taxon>
        <taxon>metagenomes</taxon>
        <taxon>ecological metagenomes</taxon>
    </lineage>
</organism>